<dbReference type="InterPro" id="IPR023399">
    <property type="entry name" value="Baseplate-like_2-layer_sand"/>
</dbReference>
<organism evidence="1 2">
    <name type="scientific">Crassaminicella thermophila</name>
    <dbReference type="NCBI Taxonomy" id="2599308"/>
    <lineage>
        <taxon>Bacteria</taxon>
        <taxon>Bacillati</taxon>
        <taxon>Bacillota</taxon>
        <taxon>Clostridia</taxon>
        <taxon>Eubacteriales</taxon>
        <taxon>Clostridiaceae</taxon>
        <taxon>Crassaminicella</taxon>
    </lineage>
</organism>
<accession>A0A5C0SG38</accession>
<dbReference type="Gene3D" id="3.30.1920.10">
    <property type="entry name" value="Baseplate protein-like domains - 2 layer sandwich fold"/>
    <property type="match status" value="1"/>
</dbReference>
<dbReference type="EMBL" id="CP042243">
    <property type="protein sequence ID" value="QEK12706.1"/>
    <property type="molecule type" value="Genomic_DNA"/>
</dbReference>
<dbReference type="KEGG" id="crs:FQB35_10385"/>
<gene>
    <name evidence="1" type="ORF">FQB35_10385</name>
</gene>
<dbReference type="Proteomes" id="UP000324646">
    <property type="component" value="Chromosome"/>
</dbReference>
<dbReference type="Gene3D" id="2.30.300.10">
    <property type="entry name" value="Baseplate protein-like domain - beta roll fold"/>
    <property type="match status" value="1"/>
</dbReference>
<dbReference type="OrthoDB" id="1857919at2"/>
<name>A0A5C0SG38_CRATE</name>
<dbReference type="Gene3D" id="3.55.50.10">
    <property type="entry name" value="Baseplate protein-like domains"/>
    <property type="match status" value="1"/>
</dbReference>
<dbReference type="SUPFAM" id="SSF69279">
    <property type="entry name" value="Phage tail proteins"/>
    <property type="match status" value="2"/>
</dbReference>
<proteinExistence type="predicted"/>
<protein>
    <recommendedName>
        <fullName evidence="3">Phage protein D</fullName>
    </recommendedName>
</protein>
<sequence>MLVIVDSNKHKKQFKIQRMSEYDIETSMDIPADHFNIIIDNPVGPDGHGVNAEMLNPNDRFRIYEDNEIILDGMADDLDETWGEEGAKIEIDGRDRSMLLLENDAEPKTYYKLKFSDFLKKIAAPYGFTNFQVNPIYDKVIDKIVVEVGDSEWDTLFRECKKLGMWLWCTSNSTIIADVLNYKEEPSYTFSNDMSISNAIRMKRFSKRKRGADIKSEVWVRGHSKKTFTAKFKDTVLTALGYARRMIIENGDAKNIAEGEKIAKRYVDERKRGSFEIEITINGRHKIETNKTAYVKDKVTKTDGVFFVVGVRHKKNNNVGNEKIIRLRPLWEGL</sequence>
<keyword evidence="2" id="KW-1185">Reference proteome</keyword>
<evidence type="ECO:0000313" key="2">
    <source>
        <dbReference type="Proteomes" id="UP000324646"/>
    </source>
</evidence>
<reference evidence="1 2" key="1">
    <citation type="submission" date="2019-07" db="EMBL/GenBank/DDBJ databases">
        <title>Complete genome of Crassaminicella thermophila SY095.</title>
        <authorList>
            <person name="Li X."/>
        </authorList>
    </citation>
    <scope>NUCLEOTIDE SEQUENCE [LARGE SCALE GENOMIC DNA]</scope>
    <source>
        <strain evidence="1 2">SY095</strain>
    </source>
</reference>
<evidence type="ECO:0008006" key="3">
    <source>
        <dbReference type="Google" id="ProtNLM"/>
    </source>
</evidence>
<dbReference type="AlphaFoldDB" id="A0A5C0SG38"/>
<evidence type="ECO:0000313" key="1">
    <source>
        <dbReference type="EMBL" id="QEK12706.1"/>
    </source>
</evidence>
<dbReference type="RefSeq" id="WP_148809852.1">
    <property type="nucleotide sequence ID" value="NZ_CP042243.1"/>
</dbReference>